<accession>A0A1Y2ADB1</accession>
<protein>
    <submittedName>
        <fullName evidence="2">Uncharacterized protein</fullName>
    </submittedName>
</protein>
<dbReference type="Proteomes" id="UP000193642">
    <property type="component" value="Unassembled WGS sequence"/>
</dbReference>
<keyword evidence="1" id="KW-0472">Membrane</keyword>
<dbReference type="AlphaFoldDB" id="A0A1Y2ADB1"/>
<keyword evidence="1" id="KW-1133">Transmembrane helix</keyword>
<gene>
    <name evidence="2" type="ORF">BCR33DRAFT_730152</name>
</gene>
<keyword evidence="3" id="KW-1185">Reference proteome</keyword>
<sequence>MTLGICAVAVDKLVLTWKTIGTGDMNSSPITIMFLILLWIVTASFLVEIHIRNE</sequence>
<evidence type="ECO:0000313" key="3">
    <source>
        <dbReference type="Proteomes" id="UP000193642"/>
    </source>
</evidence>
<comment type="caution">
    <text evidence="2">The sequence shown here is derived from an EMBL/GenBank/DDBJ whole genome shotgun (WGS) entry which is preliminary data.</text>
</comment>
<reference evidence="2 3" key="1">
    <citation type="submission" date="2016-07" db="EMBL/GenBank/DDBJ databases">
        <title>Pervasive Adenine N6-methylation of Active Genes in Fungi.</title>
        <authorList>
            <consortium name="DOE Joint Genome Institute"/>
            <person name="Mondo S.J."/>
            <person name="Dannebaum R.O."/>
            <person name="Kuo R.C."/>
            <person name="Labutti K."/>
            <person name="Haridas S."/>
            <person name="Kuo A."/>
            <person name="Salamov A."/>
            <person name="Ahrendt S.R."/>
            <person name="Lipzen A."/>
            <person name="Sullivan W."/>
            <person name="Andreopoulos W.B."/>
            <person name="Clum A."/>
            <person name="Lindquist E."/>
            <person name="Daum C."/>
            <person name="Ramamoorthy G.K."/>
            <person name="Gryganskyi A."/>
            <person name="Culley D."/>
            <person name="Magnuson J.K."/>
            <person name="James T.Y."/>
            <person name="O'Malley M.A."/>
            <person name="Stajich J.E."/>
            <person name="Spatafora J.W."/>
            <person name="Visel A."/>
            <person name="Grigoriev I.V."/>
        </authorList>
    </citation>
    <scope>NUCLEOTIDE SEQUENCE [LARGE SCALE GENOMIC DNA]</scope>
    <source>
        <strain evidence="2 3">JEL800</strain>
    </source>
</reference>
<organism evidence="2 3">
    <name type="scientific">Rhizoclosmatium globosum</name>
    <dbReference type="NCBI Taxonomy" id="329046"/>
    <lineage>
        <taxon>Eukaryota</taxon>
        <taxon>Fungi</taxon>
        <taxon>Fungi incertae sedis</taxon>
        <taxon>Chytridiomycota</taxon>
        <taxon>Chytridiomycota incertae sedis</taxon>
        <taxon>Chytridiomycetes</taxon>
        <taxon>Chytridiales</taxon>
        <taxon>Chytriomycetaceae</taxon>
        <taxon>Rhizoclosmatium</taxon>
    </lineage>
</organism>
<name>A0A1Y2ADB1_9FUNG</name>
<evidence type="ECO:0000313" key="2">
    <source>
        <dbReference type="EMBL" id="ORY20533.1"/>
    </source>
</evidence>
<proteinExistence type="predicted"/>
<evidence type="ECO:0000256" key="1">
    <source>
        <dbReference type="SAM" id="Phobius"/>
    </source>
</evidence>
<feature type="transmembrane region" description="Helical" evidence="1">
    <location>
        <begin position="32"/>
        <end position="51"/>
    </location>
</feature>
<keyword evidence="1" id="KW-0812">Transmembrane</keyword>
<dbReference type="EMBL" id="MCGO01000235">
    <property type="protein sequence ID" value="ORY20533.1"/>
    <property type="molecule type" value="Genomic_DNA"/>
</dbReference>